<gene>
    <name evidence="2" type="ORF">HG536_0B03220</name>
</gene>
<dbReference type="EMBL" id="CP059247">
    <property type="protein sequence ID" value="QLL31459.1"/>
    <property type="molecule type" value="Genomic_DNA"/>
</dbReference>
<dbReference type="OrthoDB" id="74460at2759"/>
<dbReference type="KEGG" id="tgb:HG536_0B03220"/>
<dbReference type="Proteomes" id="UP000515788">
    <property type="component" value="Chromosome 2"/>
</dbReference>
<protein>
    <recommendedName>
        <fullName evidence="1">Jacalin-type lectin domain-containing protein</fullName>
    </recommendedName>
</protein>
<keyword evidence="3" id="KW-1185">Reference proteome</keyword>
<dbReference type="RefSeq" id="XP_037138134.1">
    <property type="nucleotide sequence ID" value="XM_037282239.1"/>
</dbReference>
<dbReference type="Pfam" id="PF12044">
    <property type="entry name" value="Metallopep"/>
    <property type="match status" value="1"/>
</dbReference>
<dbReference type="SUPFAM" id="SSF51101">
    <property type="entry name" value="Mannose-binding lectins"/>
    <property type="match status" value="1"/>
</dbReference>
<dbReference type="InterPro" id="IPR021917">
    <property type="entry name" value="Unchr_Zn-peptidase-like"/>
</dbReference>
<dbReference type="Pfam" id="PF01419">
    <property type="entry name" value="Jacalin"/>
    <property type="match status" value="1"/>
</dbReference>
<dbReference type="AlphaFoldDB" id="A0A7G3ZD73"/>
<reference evidence="2 3" key="1">
    <citation type="submission" date="2020-06" db="EMBL/GenBank/DDBJ databases">
        <title>The yeast mating-type switching endonuclease HO is a domesticated member of an unorthodox homing genetic element family.</title>
        <authorList>
            <person name="Coughlan A.Y."/>
            <person name="Lombardi L."/>
            <person name="Braun-Galleani S."/>
            <person name="Martos A.R."/>
            <person name="Galeote V."/>
            <person name="Bigey F."/>
            <person name="Dequin S."/>
            <person name="Byrne K.P."/>
            <person name="Wolfe K.H."/>
        </authorList>
    </citation>
    <scope>NUCLEOTIDE SEQUENCE [LARGE SCALE GENOMIC DNA]</scope>
    <source>
        <strain evidence="2 3">CBS764</strain>
    </source>
</reference>
<evidence type="ECO:0000313" key="2">
    <source>
        <dbReference type="EMBL" id="QLL31459.1"/>
    </source>
</evidence>
<dbReference type="GO" id="GO:0005737">
    <property type="term" value="C:cytoplasm"/>
    <property type="evidence" value="ECO:0007669"/>
    <property type="project" value="TreeGrafter"/>
</dbReference>
<dbReference type="InterPro" id="IPR036404">
    <property type="entry name" value="Jacalin-like_lectin_dom_sf"/>
</dbReference>
<proteinExistence type="predicted"/>
<dbReference type="PROSITE" id="PS51752">
    <property type="entry name" value="JACALIN_LECTIN"/>
    <property type="match status" value="1"/>
</dbReference>
<dbReference type="PANTHER" id="PTHR21054">
    <property type="entry name" value="ZINC METALLOPROTEINASE-RELATED"/>
    <property type="match status" value="1"/>
</dbReference>
<dbReference type="GeneID" id="59324578"/>
<dbReference type="InterPro" id="IPR001229">
    <property type="entry name" value="Jacalin-like_lectin_dom"/>
</dbReference>
<dbReference type="SUPFAM" id="SSF55486">
    <property type="entry name" value="Metalloproteases ('zincins'), catalytic domain"/>
    <property type="match status" value="1"/>
</dbReference>
<feature type="domain" description="Jacalin-type lectin" evidence="1">
    <location>
        <begin position="551"/>
        <end position="717"/>
    </location>
</feature>
<sequence>MAMDLDTSADIKEDRGLGDWFLVLGESGSMKLTGSGEIELFNLHDNDQFVSPCLTVHGKCKSGSGARMLQVLHPQLPPVTYPIHADGFKATVILVPGENRLTFVTDTKVSRSVGCLYVPMLQDPPIHLCLLVARDSSLEFDSPRAQREKEGGNGLDLAVRKLRVGARLMQAYTNEQMMRAGFGNRSFRFLEEFTWDTTFQQKEEMRNTVKIHILRSDKSTKEIRDYNLAQQNPDASDAGGLFGIAMEALQKYGGPFTKGPEPVQAAVMFLDTHWDGKLITAHAALGGGTDEIKLAIFGSHGLFAWPPHIEQLVAYFTDDTRTSQKEVSNDCNECGTHWETFTLTLGAFMHEIGHSLGCPHEENGVMLRDYVTLNRSFLTKEAFSVRTNSFGSQAPIFPKEECTWHHLDLLRFLYHPSFTLPQDYYDPSFMRPGKIDKFTEPKPSLYPLGDNLCRITSRTGIYSIEMICGDLSKGYIEYLPRSLGGPGPVRDLTLSLDDLVARLPPNERGTSFTLRILSVNAPEIQIGNFPSFLKPSFISMERYGLPRNVQGVKSQLLGNEHGGADSGVVAFDVRHVSAIRVYHGGALDGIRLFLQPNMGSVNPPLPPRNYMEKLTNSFKATTLNDEAKSSVLFGRQTNDYTDFVLEKDEIVTGLNVRCGGWIDAVQIATNHGRITKMLGNATGGGIVELRPPEGQYILGLYGRIGQWVDAMGIIYGNL</sequence>
<accession>A0A7G3ZD73</accession>
<organism evidence="2 3">
    <name type="scientific">Torulaspora globosa</name>
    <dbReference type="NCBI Taxonomy" id="48254"/>
    <lineage>
        <taxon>Eukaryota</taxon>
        <taxon>Fungi</taxon>
        <taxon>Dikarya</taxon>
        <taxon>Ascomycota</taxon>
        <taxon>Saccharomycotina</taxon>
        <taxon>Saccharomycetes</taxon>
        <taxon>Saccharomycetales</taxon>
        <taxon>Saccharomycetaceae</taxon>
        <taxon>Torulaspora</taxon>
    </lineage>
</organism>
<dbReference type="PANTHER" id="PTHR21054:SF2">
    <property type="entry name" value="MIP04191P"/>
    <property type="match status" value="1"/>
</dbReference>
<dbReference type="Gene3D" id="2.100.10.30">
    <property type="entry name" value="Jacalin-like lectin domain"/>
    <property type="match status" value="1"/>
</dbReference>
<dbReference type="InterPro" id="IPR053002">
    <property type="entry name" value="Metalloproteinase_M10B"/>
</dbReference>
<evidence type="ECO:0000259" key="1">
    <source>
        <dbReference type="PROSITE" id="PS51752"/>
    </source>
</evidence>
<name>A0A7G3ZD73_9SACH</name>
<evidence type="ECO:0000313" key="3">
    <source>
        <dbReference type="Proteomes" id="UP000515788"/>
    </source>
</evidence>